<reference evidence="7" key="1">
    <citation type="journal article" date="2010" name="Nature">
        <title>The Amphimedon queenslandica genome and the evolution of animal complexity.</title>
        <authorList>
            <person name="Srivastava M."/>
            <person name="Simakov O."/>
            <person name="Chapman J."/>
            <person name="Fahey B."/>
            <person name="Gauthier M.E."/>
            <person name="Mitros T."/>
            <person name="Richards G.S."/>
            <person name="Conaco C."/>
            <person name="Dacre M."/>
            <person name="Hellsten U."/>
            <person name="Larroux C."/>
            <person name="Putnam N.H."/>
            <person name="Stanke M."/>
            <person name="Adamska M."/>
            <person name="Darling A."/>
            <person name="Degnan S.M."/>
            <person name="Oakley T.H."/>
            <person name="Plachetzki D.C."/>
            <person name="Zhai Y."/>
            <person name="Adamski M."/>
            <person name="Calcino A."/>
            <person name="Cummins S.F."/>
            <person name="Goodstein D.M."/>
            <person name="Harris C."/>
            <person name="Jackson D.J."/>
            <person name="Leys S.P."/>
            <person name="Shu S."/>
            <person name="Woodcroft B.J."/>
            <person name="Vervoort M."/>
            <person name="Kosik K.S."/>
            <person name="Manning G."/>
            <person name="Degnan B.M."/>
            <person name="Rokhsar D.S."/>
        </authorList>
    </citation>
    <scope>NUCLEOTIDE SEQUENCE [LARGE SCALE GENOMIC DNA]</scope>
</reference>
<feature type="region of interest" description="Disordered" evidence="4">
    <location>
        <begin position="604"/>
        <end position="627"/>
    </location>
</feature>
<feature type="domain" description="SH3" evidence="5">
    <location>
        <begin position="652"/>
        <end position="720"/>
    </location>
</feature>
<dbReference type="Pfam" id="PF14604">
    <property type="entry name" value="SH3_9"/>
    <property type="match status" value="2"/>
</dbReference>
<proteinExistence type="predicted"/>
<feature type="coiled-coil region" evidence="3">
    <location>
        <begin position="198"/>
        <end position="271"/>
    </location>
</feature>
<dbReference type="SMART" id="SM00326">
    <property type="entry name" value="SH3"/>
    <property type="match status" value="3"/>
</dbReference>
<dbReference type="EnsemblMetazoa" id="XM_019993157.1">
    <property type="protein sequence ID" value="XP_019848716.1"/>
    <property type="gene ID" value="LOC100637786"/>
</dbReference>
<keyword evidence="1 2" id="KW-0728">SH3 domain</keyword>
<dbReference type="PANTHER" id="PTHR14234">
    <property type="entry name" value="RIM BINDING PROTEIN-RELATED"/>
    <property type="match status" value="1"/>
</dbReference>
<dbReference type="InterPro" id="IPR001452">
    <property type="entry name" value="SH3_domain"/>
</dbReference>
<dbReference type="InterPro" id="IPR057950">
    <property type="entry name" value="RIMB1/RIM3A-C-like_N"/>
</dbReference>
<evidence type="ECO:0000313" key="6">
    <source>
        <dbReference type="EnsemblMetazoa" id="XP_019848716.1"/>
    </source>
</evidence>
<organism evidence="6 7">
    <name type="scientific">Amphimedon queenslandica</name>
    <name type="common">Sponge</name>
    <dbReference type="NCBI Taxonomy" id="400682"/>
    <lineage>
        <taxon>Eukaryota</taxon>
        <taxon>Metazoa</taxon>
        <taxon>Porifera</taxon>
        <taxon>Demospongiae</taxon>
        <taxon>Heteroscleromorpha</taxon>
        <taxon>Haplosclerida</taxon>
        <taxon>Niphatidae</taxon>
        <taxon>Amphimedon</taxon>
    </lineage>
</organism>
<feature type="compositionally biased region" description="Polar residues" evidence="4">
    <location>
        <begin position="520"/>
        <end position="552"/>
    </location>
</feature>
<reference evidence="6" key="2">
    <citation type="submission" date="2024-06" db="UniProtKB">
        <authorList>
            <consortium name="EnsemblMetazoa"/>
        </authorList>
    </citation>
    <scope>IDENTIFICATION</scope>
</reference>
<dbReference type="GO" id="GO:0045202">
    <property type="term" value="C:synapse"/>
    <property type="evidence" value="ECO:0007669"/>
    <property type="project" value="GOC"/>
</dbReference>
<dbReference type="Pfam" id="PF07653">
    <property type="entry name" value="SH3_2"/>
    <property type="match status" value="1"/>
</dbReference>
<sequence length="1178" mass="132363">MATNMDMSTRLFQASLCQSRSLVDNLEPATARLVADLQKQIDKLKGDIEIERNRCRSMARDHLVELKRLREEQEYRLEASLEAQGQRKQSEKIMELKKLEETLRREKEVAIRSLTREKGDELRAMEKKLAAEYEEKLRYAVEQERRQAFNEAQAQLPDEGELIARETKLAKEVFSLGGENMKLEDQVRHLSVENKSQIDMIRRMKKEHEAEIDSLLRKNKSEAARDSARLRLGEQIIQEREAEYMEMCQRAEAAENESAELQKELLVLRAMTDSTGDKVKKDNSPQTARRSGSLLKQVEELEYSVRKLEDDKSVLKQENASLRKRLSQEAEGKGLKETDDKMKRLRKRNADLVTLTKTLEERCKVLKMENTKMQEKQVLNNSDIEQQIRKTLSRQHAKDISDYTRKIASRDREIVELKRKLSKYEVTGGVARSEHSSETAKKMKTISLEKLKAEKLIAKLYSELQTHRDQLKEKDEEIASLKDRVQLLKSEVSKSEELVLELQGAVDLLSQAPDTNNTYIQTSPLFSPQRYQKSSQTSPASVRVTTIIEENTPSNQQESSPSNQQGSAPGNQQENVPSNTAPSNQQVVYDLHSELAEVGVSVSDSYDSQMDTSNENLTNQISSDSTTQDNSLFEVGVVNSDKVTPTFDVSSEAVSLYIVCDDYHPLTMSPNPDSERELSLRKGDYVYVDGSIDEVGFYTGYNPQGRKGLIPSNYVKKLTNDNFKSSAVVHSQVPFTLPPPLNLEMVQQSVQDDSYSVTIKWDHPKLLPLASYRVYVNSQLRTTVSNNSNSTVSNNSNSTVSNNSNSTVSNNGNTTAVSLTNVPRHEFVYISVRTCMNDLESPDPQKMIEINPQLPEVPIQLKVQLVSPLLYRLSWKLCRFPAPTLNYELFINESVLLKKVSSESLVLDDDGEYFMSLGPEDVQSMDTSAPYTMSLRVTDGPTVSPYSASLPLPSELILLIKEHQETTSSSTSEVVGAYNEVGVASSSITSNSESSLPEIIQVSVGSLYRALYSYDPSVSSPNGEGAGDELTFYENNIIKALGELDEDGFFLGSCNGAEGLVPKNMVQLITHETDGSSDYDHSVSNGNYSVHLVKALYDYEPKTQSPNEEYQEELSFTSGDYITVYGEPVDGFYEGELNGLKGYVPKSFVEPVSNSFLLKSLSGSSLQNQTEQTDNIES</sequence>
<dbReference type="Proteomes" id="UP000007879">
    <property type="component" value="Unassembled WGS sequence"/>
</dbReference>
<keyword evidence="7" id="KW-1185">Reference proteome</keyword>
<dbReference type="PRINTS" id="PR00452">
    <property type="entry name" value="SH3DOMAIN"/>
</dbReference>
<feature type="domain" description="SH3" evidence="5">
    <location>
        <begin position="1003"/>
        <end position="1071"/>
    </location>
</feature>
<evidence type="ECO:0000256" key="4">
    <source>
        <dbReference type="SAM" id="MobiDB-lite"/>
    </source>
</evidence>
<gene>
    <name evidence="6" type="primary">100637786</name>
</gene>
<dbReference type="GO" id="GO:0007274">
    <property type="term" value="P:neuromuscular synaptic transmission"/>
    <property type="evidence" value="ECO:0007669"/>
    <property type="project" value="TreeGrafter"/>
</dbReference>
<feature type="domain" description="SH3" evidence="5">
    <location>
        <begin position="1088"/>
        <end position="1154"/>
    </location>
</feature>
<keyword evidence="3" id="KW-0175">Coiled coil</keyword>
<evidence type="ECO:0000256" key="2">
    <source>
        <dbReference type="PROSITE-ProRule" id="PRU00192"/>
    </source>
</evidence>
<dbReference type="InterPro" id="IPR036028">
    <property type="entry name" value="SH3-like_dom_sf"/>
</dbReference>
<dbReference type="AlphaFoldDB" id="A0AAN0IWA2"/>
<dbReference type="InterPro" id="IPR040325">
    <property type="entry name" value="RIMBP1/2/3"/>
</dbReference>
<feature type="region of interest" description="Disordered" evidence="4">
    <location>
        <begin position="784"/>
        <end position="816"/>
    </location>
</feature>
<dbReference type="PANTHER" id="PTHR14234:SF19">
    <property type="entry name" value="RIM-BINDING PROTEIN, ISOFORM F"/>
    <property type="match status" value="1"/>
</dbReference>
<name>A0AAN0IWA2_AMPQE</name>
<feature type="coiled-coil region" evidence="3">
    <location>
        <begin position="298"/>
        <end position="376"/>
    </location>
</feature>
<evidence type="ECO:0000259" key="5">
    <source>
        <dbReference type="PROSITE" id="PS50002"/>
    </source>
</evidence>
<evidence type="ECO:0000313" key="7">
    <source>
        <dbReference type="Proteomes" id="UP000007879"/>
    </source>
</evidence>
<dbReference type="SUPFAM" id="SSF50044">
    <property type="entry name" value="SH3-domain"/>
    <property type="match status" value="3"/>
</dbReference>
<protein>
    <recommendedName>
        <fullName evidence="5">SH3 domain-containing protein</fullName>
    </recommendedName>
</protein>
<feature type="compositionally biased region" description="Polar residues" evidence="4">
    <location>
        <begin position="566"/>
        <end position="582"/>
    </location>
</feature>
<dbReference type="Pfam" id="PF25566">
    <property type="entry name" value="RIMB1_N"/>
    <property type="match status" value="1"/>
</dbReference>
<feature type="coiled-coil region" evidence="3">
    <location>
        <begin position="457"/>
        <end position="498"/>
    </location>
</feature>
<dbReference type="Gene3D" id="2.30.30.40">
    <property type="entry name" value="SH3 Domains"/>
    <property type="match status" value="3"/>
</dbReference>
<evidence type="ECO:0000256" key="1">
    <source>
        <dbReference type="ARBA" id="ARBA00022443"/>
    </source>
</evidence>
<accession>A0AAN0IWA2</accession>
<dbReference type="PROSITE" id="PS50002">
    <property type="entry name" value="SH3"/>
    <property type="match status" value="3"/>
</dbReference>
<evidence type="ECO:0000256" key="3">
    <source>
        <dbReference type="SAM" id="Coils"/>
    </source>
</evidence>
<feature type="compositionally biased region" description="Low complexity" evidence="4">
    <location>
        <begin position="553"/>
        <end position="565"/>
    </location>
</feature>
<dbReference type="CDD" id="cd11851">
    <property type="entry name" value="SH3_RIM-BP"/>
    <property type="match status" value="1"/>
</dbReference>
<feature type="region of interest" description="Disordered" evidence="4">
    <location>
        <begin position="520"/>
        <end position="582"/>
    </location>
</feature>